<gene>
    <name evidence="2" type="ORF">SSX86_030649</name>
</gene>
<keyword evidence="1" id="KW-0175">Coiled coil</keyword>
<accession>A0AAP0GI42</accession>
<evidence type="ECO:0000313" key="3">
    <source>
        <dbReference type="Proteomes" id="UP001408789"/>
    </source>
</evidence>
<reference evidence="2 3" key="1">
    <citation type="submission" date="2024-04" db="EMBL/GenBank/DDBJ databases">
        <title>The reference genome of an endangered Asteraceae, Deinandra increscens subsp. villosa, native to the Central Coast of California.</title>
        <authorList>
            <person name="Guilliams M."/>
            <person name="Hasenstab-Lehman K."/>
            <person name="Meyer R."/>
            <person name="Mcevoy S."/>
        </authorList>
    </citation>
    <scope>NUCLEOTIDE SEQUENCE [LARGE SCALE GENOMIC DNA]</scope>
    <source>
        <tissue evidence="2">Leaf</tissue>
    </source>
</reference>
<evidence type="ECO:0000256" key="1">
    <source>
        <dbReference type="SAM" id="Coils"/>
    </source>
</evidence>
<keyword evidence="3" id="KW-1185">Reference proteome</keyword>
<dbReference type="EMBL" id="JBCNJP010002045">
    <property type="protein sequence ID" value="KAK9050383.1"/>
    <property type="molecule type" value="Genomic_DNA"/>
</dbReference>
<dbReference type="Proteomes" id="UP001408789">
    <property type="component" value="Unassembled WGS sequence"/>
</dbReference>
<name>A0AAP0GI42_9ASTR</name>
<comment type="caution">
    <text evidence="2">The sequence shown here is derived from an EMBL/GenBank/DDBJ whole genome shotgun (WGS) entry which is preliminary data.</text>
</comment>
<dbReference type="AlphaFoldDB" id="A0AAP0GI42"/>
<sequence>MRKVNKMYQNAIEENMKSMRAYVTELKENVAKLEYQKELLIDRVLELEAGYDDLNCHWIIIMGWNLISNLIRHFRSQLLIYVLI</sequence>
<protein>
    <submittedName>
        <fullName evidence="2">Uncharacterized protein</fullName>
    </submittedName>
</protein>
<proteinExistence type="predicted"/>
<evidence type="ECO:0000313" key="2">
    <source>
        <dbReference type="EMBL" id="KAK9050383.1"/>
    </source>
</evidence>
<feature type="coiled-coil region" evidence="1">
    <location>
        <begin position="16"/>
        <end position="43"/>
    </location>
</feature>
<organism evidence="2 3">
    <name type="scientific">Deinandra increscens subsp. villosa</name>
    <dbReference type="NCBI Taxonomy" id="3103831"/>
    <lineage>
        <taxon>Eukaryota</taxon>
        <taxon>Viridiplantae</taxon>
        <taxon>Streptophyta</taxon>
        <taxon>Embryophyta</taxon>
        <taxon>Tracheophyta</taxon>
        <taxon>Spermatophyta</taxon>
        <taxon>Magnoliopsida</taxon>
        <taxon>eudicotyledons</taxon>
        <taxon>Gunneridae</taxon>
        <taxon>Pentapetalae</taxon>
        <taxon>asterids</taxon>
        <taxon>campanulids</taxon>
        <taxon>Asterales</taxon>
        <taxon>Asteraceae</taxon>
        <taxon>Asteroideae</taxon>
        <taxon>Heliantheae alliance</taxon>
        <taxon>Madieae</taxon>
        <taxon>Madiinae</taxon>
        <taxon>Deinandra</taxon>
    </lineage>
</organism>